<feature type="transmembrane region" description="Helical" evidence="8">
    <location>
        <begin position="181"/>
        <end position="206"/>
    </location>
</feature>
<feature type="transmembrane region" description="Helical" evidence="8">
    <location>
        <begin position="89"/>
        <end position="114"/>
    </location>
</feature>
<organism evidence="10">
    <name type="scientific">Caldithrix abyssi</name>
    <dbReference type="NCBI Taxonomy" id="187145"/>
    <lineage>
        <taxon>Bacteria</taxon>
        <taxon>Pseudomonadati</taxon>
        <taxon>Calditrichota</taxon>
        <taxon>Calditrichia</taxon>
        <taxon>Calditrichales</taxon>
        <taxon>Calditrichaceae</taxon>
        <taxon>Caldithrix</taxon>
    </lineage>
</organism>
<feature type="transmembrane region" description="Helical" evidence="8">
    <location>
        <begin position="53"/>
        <end position="77"/>
    </location>
</feature>
<evidence type="ECO:0000256" key="7">
    <source>
        <dbReference type="ARBA" id="ARBA00023136"/>
    </source>
</evidence>
<keyword evidence="6 8" id="KW-1133">Transmembrane helix</keyword>
<accession>A0A7V5PQV1</accession>
<dbReference type="GO" id="GO:0005886">
    <property type="term" value="C:plasma membrane"/>
    <property type="evidence" value="ECO:0007669"/>
    <property type="project" value="UniProtKB-SubCell"/>
</dbReference>
<dbReference type="GO" id="GO:0055085">
    <property type="term" value="P:transmembrane transport"/>
    <property type="evidence" value="ECO:0007669"/>
    <property type="project" value="InterPro"/>
</dbReference>
<keyword evidence="5 8" id="KW-0812">Transmembrane</keyword>
<evidence type="ECO:0000256" key="6">
    <source>
        <dbReference type="ARBA" id="ARBA00022989"/>
    </source>
</evidence>
<comment type="subcellular location">
    <subcellularLocation>
        <location evidence="1">Cell inner membrane</location>
        <topology evidence="1">Multi-pass membrane protein</topology>
    </subcellularLocation>
</comment>
<evidence type="ECO:0000256" key="1">
    <source>
        <dbReference type="ARBA" id="ARBA00004429"/>
    </source>
</evidence>
<dbReference type="InterPro" id="IPR035906">
    <property type="entry name" value="MetI-like_sf"/>
</dbReference>
<dbReference type="EMBL" id="DROD01000550">
    <property type="protein sequence ID" value="HHJ53245.1"/>
    <property type="molecule type" value="Genomic_DNA"/>
</dbReference>
<keyword evidence="4" id="KW-0997">Cell inner membrane</keyword>
<reference evidence="10" key="1">
    <citation type="journal article" date="2020" name="mSystems">
        <title>Genome- and Community-Level Interaction Insights into Carbon Utilization and Element Cycling Functions of Hydrothermarchaeota in Hydrothermal Sediment.</title>
        <authorList>
            <person name="Zhou Z."/>
            <person name="Liu Y."/>
            <person name="Xu W."/>
            <person name="Pan J."/>
            <person name="Luo Z.H."/>
            <person name="Li M."/>
        </authorList>
    </citation>
    <scope>NUCLEOTIDE SEQUENCE [LARGE SCALE GENOMIC DNA]</scope>
    <source>
        <strain evidence="10">HyVt-527</strain>
    </source>
</reference>
<dbReference type="AlphaFoldDB" id="A0A7V5PQV1"/>
<dbReference type="PROSITE" id="PS50928">
    <property type="entry name" value="ABC_TM1"/>
    <property type="match status" value="1"/>
</dbReference>
<dbReference type="PANTHER" id="PTHR43357:SF4">
    <property type="entry name" value="INNER MEMBRANE ABC TRANSPORTER PERMEASE PROTEIN YDCV"/>
    <property type="match status" value="1"/>
</dbReference>
<feature type="transmembrane region" description="Helical" evidence="8">
    <location>
        <begin position="230"/>
        <end position="254"/>
    </location>
</feature>
<feature type="transmembrane region" description="Helical" evidence="8">
    <location>
        <begin position="134"/>
        <end position="161"/>
    </location>
</feature>
<dbReference type="Proteomes" id="UP000886124">
    <property type="component" value="Unassembled WGS sequence"/>
</dbReference>
<feature type="transmembrane region" description="Helical" evidence="8">
    <location>
        <begin position="286"/>
        <end position="307"/>
    </location>
</feature>
<dbReference type="SUPFAM" id="SSF161098">
    <property type="entry name" value="MetI-like"/>
    <property type="match status" value="1"/>
</dbReference>
<feature type="domain" description="ABC transmembrane type-1" evidence="9">
    <location>
        <begin position="54"/>
        <end position="255"/>
    </location>
</feature>
<evidence type="ECO:0000256" key="2">
    <source>
        <dbReference type="ARBA" id="ARBA00022448"/>
    </source>
</evidence>
<proteinExistence type="predicted"/>
<protein>
    <submittedName>
        <fullName evidence="10">ABC transporter permease subunit</fullName>
    </submittedName>
</protein>
<comment type="caution">
    <text evidence="10">The sequence shown here is derived from an EMBL/GenBank/DDBJ whole genome shotgun (WGS) entry which is preliminary data.</text>
</comment>
<keyword evidence="3" id="KW-1003">Cell membrane</keyword>
<evidence type="ECO:0000256" key="4">
    <source>
        <dbReference type="ARBA" id="ARBA00022519"/>
    </source>
</evidence>
<name>A0A7V5PQV1_CALAY</name>
<evidence type="ECO:0000313" key="10">
    <source>
        <dbReference type="EMBL" id="HHJ53245.1"/>
    </source>
</evidence>
<evidence type="ECO:0000256" key="5">
    <source>
        <dbReference type="ARBA" id="ARBA00022692"/>
    </source>
</evidence>
<evidence type="ECO:0000256" key="3">
    <source>
        <dbReference type="ARBA" id="ARBA00022475"/>
    </source>
</evidence>
<sequence>MQKRAFLTLIVLLLIAIGVLPVLSMLVKSLTADGHLSVAAYRNVLNSARQWTLLGHSLTLSALVMTLTTLVGVPLGLLLGKTNLPLRKFFLFLFVVPLLLPPYIMAVSWFDLLGSEGLLASLFGRSLLPAINRWLFGLPGCTFVLFSTFLPIPMILTMAFLRTINPRLEEAGRLVSGWNKVLTGITFPLILPGILLSALLVFLLSFGEFGVPNFLRYDVFPVESFTQFSAFYNFKVATAAAMPLAVVTFLALLLEDFFLRERTYQLRPAPDAAQEPLIDLGRHRHWLAGLAGLFGLVIVVVPIAALIV</sequence>
<gene>
    <name evidence="10" type="ORF">ENJ89_08645</name>
</gene>
<evidence type="ECO:0000259" key="9">
    <source>
        <dbReference type="PROSITE" id="PS50928"/>
    </source>
</evidence>
<evidence type="ECO:0000256" key="8">
    <source>
        <dbReference type="SAM" id="Phobius"/>
    </source>
</evidence>
<dbReference type="InterPro" id="IPR000515">
    <property type="entry name" value="MetI-like"/>
</dbReference>
<dbReference type="PANTHER" id="PTHR43357">
    <property type="entry name" value="INNER MEMBRANE ABC TRANSPORTER PERMEASE PROTEIN YDCV"/>
    <property type="match status" value="1"/>
</dbReference>
<dbReference type="Gene3D" id="1.10.3720.10">
    <property type="entry name" value="MetI-like"/>
    <property type="match status" value="1"/>
</dbReference>
<keyword evidence="2" id="KW-0813">Transport</keyword>
<keyword evidence="7 8" id="KW-0472">Membrane</keyword>
<feature type="non-terminal residue" evidence="10">
    <location>
        <position position="308"/>
    </location>
</feature>